<dbReference type="EMBL" id="CAJPDR010000420">
    <property type="protein sequence ID" value="CAF9935872.1"/>
    <property type="molecule type" value="Genomic_DNA"/>
</dbReference>
<dbReference type="AlphaFoldDB" id="A0A8H3IPT3"/>
<reference evidence="1" key="1">
    <citation type="submission" date="2021-03" db="EMBL/GenBank/DDBJ databases">
        <authorList>
            <person name="Tagirdzhanova G."/>
        </authorList>
    </citation>
    <scope>NUCLEOTIDE SEQUENCE</scope>
</reference>
<keyword evidence="2" id="KW-1185">Reference proteome</keyword>
<organism evidence="1 2">
    <name type="scientific">Alectoria fallacina</name>
    <dbReference type="NCBI Taxonomy" id="1903189"/>
    <lineage>
        <taxon>Eukaryota</taxon>
        <taxon>Fungi</taxon>
        <taxon>Dikarya</taxon>
        <taxon>Ascomycota</taxon>
        <taxon>Pezizomycotina</taxon>
        <taxon>Lecanoromycetes</taxon>
        <taxon>OSLEUM clade</taxon>
        <taxon>Lecanoromycetidae</taxon>
        <taxon>Lecanorales</taxon>
        <taxon>Lecanorineae</taxon>
        <taxon>Parmeliaceae</taxon>
        <taxon>Alectoria</taxon>
    </lineage>
</organism>
<evidence type="ECO:0000313" key="1">
    <source>
        <dbReference type="EMBL" id="CAF9935872.1"/>
    </source>
</evidence>
<comment type="caution">
    <text evidence="1">The sequence shown here is derived from an EMBL/GenBank/DDBJ whole genome shotgun (WGS) entry which is preliminary data.</text>
</comment>
<sequence length="350" mass="38919">MADWNTVAAEITRVLEGKFSWHFQPDCHIPLSPLRRDDGCIKDEEFSSQVESGSSMTNAASPNSQGTIGIFVDLEVPAEWASIYALSPGIHKAAITCHHCIASMVGSLADPRPIFMHGYPLFNGYDSARSISYPGIGDRSASLNYLDSKIKELTKKIEQQKKPCHQRLSYDEKSEITQSIKILESEKLRMQKTLERCRVLFQTGSIGKVLVSSGVHVSNPHSCNLMTRALQPSSDGIVFDTFDDGCSCHHRHHLHDFAVISLNKNIRAVNVAPPQDLIPGLARTIYRTGSPKIDSVVYKQGGASGATEGRVKDYKIVNRSDDFPNSSLINYQSVNKKQTRFRAWRIISQN</sequence>
<proteinExistence type="predicted"/>
<dbReference type="Proteomes" id="UP000664203">
    <property type="component" value="Unassembled WGS sequence"/>
</dbReference>
<accession>A0A8H3IPT3</accession>
<name>A0A8H3IPT3_9LECA</name>
<protein>
    <submittedName>
        <fullName evidence="1">Uncharacterized protein</fullName>
    </submittedName>
</protein>
<dbReference type="OrthoDB" id="10417980at2759"/>
<gene>
    <name evidence="1" type="ORF">ALECFALPRED_006619</name>
</gene>
<evidence type="ECO:0000313" key="2">
    <source>
        <dbReference type="Proteomes" id="UP000664203"/>
    </source>
</evidence>